<keyword evidence="3" id="KW-1185">Reference proteome</keyword>
<proteinExistence type="predicted"/>
<sequence>MEKFFNVVSALTPLSADSQQALAAILKKHELRKGHILVHQNSVCNHLYFVERGLTRTYYYNDGKDVTDWISPENTFACSIVSYISRKPDRRQIELLEPSVLWSLQYYEAEQLCAKHHDIEHMIRLLVSSGLIQLQQRFDDLHFATALQRYQTLMKENPSLIQRVPLGMIASYLGITQETLSRIRSQV</sequence>
<dbReference type="Proteomes" id="UP000184212">
    <property type="component" value="Unassembled WGS sequence"/>
</dbReference>
<evidence type="ECO:0000313" key="3">
    <source>
        <dbReference type="Proteomes" id="UP000184212"/>
    </source>
</evidence>
<feature type="domain" description="Cyclic nucleotide-binding" evidence="1">
    <location>
        <begin position="10"/>
        <end position="112"/>
    </location>
</feature>
<dbReference type="GO" id="GO:0016301">
    <property type="term" value="F:kinase activity"/>
    <property type="evidence" value="ECO:0007669"/>
    <property type="project" value="UniProtKB-KW"/>
</dbReference>
<dbReference type="PROSITE" id="PS50042">
    <property type="entry name" value="CNMP_BINDING_3"/>
    <property type="match status" value="1"/>
</dbReference>
<dbReference type="EMBL" id="FQWQ01000003">
    <property type="protein sequence ID" value="SHH64687.1"/>
    <property type="molecule type" value="Genomic_DNA"/>
</dbReference>
<organism evidence="2 3">
    <name type="scientific">Chryseolinea serpens</name>
    <dbReference type="NCBI Taxonomy" id="947013"/>
    <lineage>
        <taxon>Bacteria</taxon>
        <taxon>Pseudomonadati</taxon>
        <taxon>Bacteroidota</taxon>
        <taxon>Cytophagia</taxon>
        <taxon>Cytophagales</taxon>
        <taxon>Fulvivirgaceae</taxon>
        <taxon>Chryseolinea</taxon>
    </lineage>
</organism>
<dbReference type="SUPFAM" id="SSF51206">
    <property type="entry name" value="cAMP-binding domain-like"/>
    <property type="match status" value="1"/>
</dbReference>
<dbReference type="AlphaFoldDB" id="A0A1M5UNY1"/>
<gene>
    <name evidence="2" type="ORF">SAMN04488109_4809</name>
</gene>
<keyword evidence="2" id="KW-0418">Kinase</keyword>
<dbReference type="SMART" id="SM00100">
    <property type="entry name" value="cNMP"/>
    <property type="match status" value="1"/>
</dbReference>
<dbReference type="STRING" id="947013.SAMN04488109_4809"/>
<reference evidence="2 3" key="1">
    <citation type="submission" date="2016-11" db="EMBL/GenBank/DDBJ databases">
        <authorList>
            <person name="Jaros S."/>
            <person name="Januszkiewicz K."/>
            <person name="Wedrychowicz H."/>
        </authorList>
    </citation>
    <scope>NUCLEOTIDE SEQUENCE [LARGE SCALE GENOMIC DNA]</scope>
    <source>
        <strain evidence="2 3">DSM 24574</strain>
    </source>
</reference>
<evidence type="ECO:0000313" key="2">
    <source>
        <dbReference type="EMBL" id="SHH64687.1"/>
    </source>
</evidence>
<dbReference type="InterPro" id="IPR014710">
    <property type="entry name" value="RmlC-like_jellyroll"/>
</dbReference>
<dbReference type="OrthoDB" id="680421at2"/>
<dbReference type="Pfam" id="PF00027">
    <property type="entry name" value="cNMP_binding"/>
    <property type="match status" value="1"/>
</dbReference>
<keyword evidence="2" id="KW-0808">Transferase</keyword>
<dbReference type="InterPro" id="IPR018490">
    <property type="entry name" value="cNMP-bd_dom_sf"/>
</dbReference>
<accession>A0A1M5UNY1</accession>
<dbReference type="RefSeq" id="WP_073139171.1">
    <property type="nucleotide sequence ID" value="NZ_FQWQ01000003.1"/>
</dbReference>
<dbReference type="InterPro" id="IPR000595">
    <property type="entry name" value="cNMP-bd_dom"/>
</dbReference>
<name>A0A1M5UNY1_9BACT</name>
<dbReference type="Gene3D" id="2.60.120.10">
    <property type="entry name" value="Jelly Rolls"/>
    <property type="match status" value="1"/>
</dbReference>
<protein>
    <submittedName>
        <fullName evidence="2">cAMP-binding domain of CRP or a regulatory subunit of cAMP-dependent protein kinases</fullName>
    </submittedName>
</protein>
<evidence type="ECO:0000259" key="1">
    <source>
        <dbReference type="PROSITE" id="PS50042"/>
    </source>
</evidence>